<proteinExistence type="predicted"/>
<dbReference type="SUPFAM" id="SSF56672">
    <property type="entry name" value="DNA/RNA polymerases"/>
    <property type="match status" value="1"/>
</dbReference>
<evidence type="ECO:0000313" key="3">
    <source>
        <dbReference type="Proteomes" id="UP001237592"/>
    </source>
</evidence>
<dbReference type="GO" id="GO:0003964">
    <property type="term" value="F:RNA-directed DNA polymerase activity"/>
    <property type="evidence" value="ECO:0007669"/>
    <property type="project" value="UniProtKB-KW"/>
</dbReference>
<dbReference type="EMBL" id="JAVFKP010000006">
    <property type="protein sequence ID" value="MDQ4628687.1"/>
    <property type="molecule type" value="Genomic_DNA"/>
</dbReference>
<dbReference type="Pfam" id="PF00078">
    <property type="entry name" value="RVT_1"/>
    <property type="match status" value="1"/>
</dbReference>
<evidence type="ECO:0000313" key="2">
    <source>
        <dbReference type="EMBL" id="MDQ4628687.1"/>
    </source>
</evidence>
<protein>
    <submittedName>
        <fullName evidence="2">Antiviral reverse transcriptase Drt4</fullName>
    </submittedName>
</protein>
<name>A0ABU0XYM2_9BURK</name>
<dbReference type="NCBIfam" id="NF041749">
    <property type="entry name" value="Drt4"/>
    <property type="match status" value="1"/>
</dbReference>
<dbReference type="InterPro" id="IPR000477">
    <property type="entry name" value="RT_dom"/>
</dbReference>
<dbReference type="Proteomes" id="UP001237592">
    <property type="component" value="Unassembled WGS sequence"/>
</dbReference>
<keyword evidence="2" id="KW-0808">Transferase</keyword>
<accession>A0ABU0XYM2</accession>
<dbReference type="CDD" id="cd01646">
    <property type="entry name" value="RT_Bac_retron_I"/>
    <property type="match status" value="1"/>
</dbReference>
<gene>
    <name evidence="2" type="primary">drt4</name>
    <name evidence="2" type="ORF">RB624_22650</name>
</gene>
<comment type="caution">
    <text evidence="2">The sequence shown here is derived from an EMBL/GenBank/DDBJ whole genome shotgun (WGS) entry which is preliminary data.</text>
</comment>
<keyword evidence="2" id="KW-0695">RNA-directed DNA polymerase</keyword>
<sequence>MLSMLSVLSGRIVQPLSEQRHIHEALTRHNFFPNQKSVSEIPPCFNSLNFTPEISSLLSRIPESGFRKRIGYDLVEYSSTRHNNIPRTLSLIHPKAYSLLVEKIHENWDEIKHIKLNENSMIKPDRHGDGRMIIMNYEDPEKKILRSLEDGFGCKYRAHTDISGCFNSIYTHSIPWAVIGFDESKKKLENGGDKHWSDYIDMFQRKTKRGETQGIPIGPATSTIVVELILGKIDAELNGKGFVFRRYIDDYTCFCKTYEEAEKFISELNSTLMKFKMQLNLHKTSIVELPRPLNDGWVSELISALPTKFITENNSKRKLTSEEVTQFLDYAIGINKNTADGAVIKFAIGLVIYSVENSSAQSLFNYITNLAWHFPMLLHFLDTLIDNHDLDTAGLEKKLNLIAVENSEKKRSDGMAWSLYILKKNGIELYEDTAKSILQSNDCIAICTLHSFRRYDQEIVDFANDIISKSAYDKDQYWILLYQLFINNLIENPYQGDECFKKLKEHEVNFMPEKYECTKAEKYSNNVVNNLFGNLNSDNEEIEAPSYEEWLKNN</sequence>
<organism evidence="2 3">
    <name type="scientific">Janthinobacterium lividum</name>
    <dbReference type="NCBI Taxonomy" id="29581"/>
    <lineage>
        <taxon>Bacteria</taxon>
        <taxon>Pseudomonadati</taxon>
        <taxon>Pseudomonadota</taxon>
        <taxon>Betaproteobacteria</taxon>
        <taxon>Burkholderiales</taxon>
        <taxon>Oxalobacteraceae</taxon>
        <taxon>Janthinobacterium</taxon>
    </lineage>
</organism>
<dbReference type="RefSeq" id="WP_308140638.1">
    <property type="nucleotide sequence ID" value="NZ_JAVFKQ010000006.1"/>
</dbReference>
<reference evidence="2 3" key="1">
    <citation type="submission" date="2023-08" db="EMBL/GenBank/DDBJ databases">
        <title>Draft genome sequence of Janthinobacterium lividum.</title>
        <authorList>
            <person name="Chun B.H."/>
            <person name="Lee Y."/>
        </authorList>
    </citation>
    <scope>NUCLEOTIDE SEQUENCE [LARGE SCALE GENOMIC DNA]</scope>
    <source>
        <strain evidence="2 3">AMJK</strain>
    </source>
</reference>
<keyword evidence="2" id="KW-0548">Nucleotidyltransferase</keyword>
<dbReference type="InterPro" id="IPR043502">
    <property type="entry name" value="DNA/RNA_pol_sf"/>
</dbReference>
<evidence type="ECO:0000259" key="1">
    <source>
        <dbReference type="PROSITE" id="PS50878"/>
    </source>
</evidence>
<keyword evidence="3" id="KW-1185">Reference proteome</keyword>
<dbReference type="PROSITE" id="PS50878">
    <property type="entry name" value="RT_POL"/>
    <property type="match status" value="1"/>
</dbReference>
<feature type="domain" description="Reverse transcriptase" evidence="1">
    <location>
        <begin position="1"/>
        <end position="332"/>
    </location>
</feature>